<dbReference type="Proteomes" id="UP000043764">
    <property type="component" value="Unassembled WGS sequence"/>
</dbReference>
<reference evidence="2" key="1">
    <citation type="submission" date="2015-05" db="EMBL/GenBank/DDBJ databases">
        <authorList>
            <person name="Rodrigo-Torres Lidia"/>
            <person name="Arahal R.David."/>
        </authorList>
    </citation>
    <scope>NUCLEOTIDE SEQUENCE [LARGE SCALE GENOMIC DNA]</scope>
    <source>
        <strain evidence="2">CECT 7321</strain>
    </source>
</reference>
<evidence type="ECO:0000313" key="2">
    <source>
        <dbReference type="Proteomes" id="UP000043764"/>
    </source>
</evidence>
<dbReference type="AlphaFoldDB" id="A0A0H5D2N0"/>
<gene>
    <name evidence="1" type="ORF">NIT7321_02247</name>
</gene>
<dbReference type="EMBL" id="CVRL01000028">
    <property type="protein sequence ID" value="CRL11391.1"/>
    <property type="molecule type" value="Genomic_DNA"/>
</dbReference>
<organism evidence="1 2">
    <name type="scientific">Phaeobacter italicus</name>
    <dbReference type="NCBI Taxonomy" id="481446"/>
    <lineage>
        <taxon>Bacteria</taxon>
        <taxon>Pseudomonadati</taxon>
        <taxon>Pseudomonadota</taxon>
        <taxon>Alphaproteobacteria</taxon>
        <taxon>Rhodobacterales</taxon>
        <taxon>Roseobacteraceae</taxon>
        <taxon>Phaeobacter</taxon>
    </lineage>
</organism>
<dbReference type="InterPro" id="IPR029044">
    <property type="entry name" value="Nucleotide-diphossugar_trans"/>
</dbReference>
<dbReference type="SUPFAM" id="SSF53448">
    <property type="entry name" value="Nucleotide-diphospho-sugar transferases"/>
    <property type="match status" value="1"/>
</dbReference>
<keyword evidence="1" id="KW-0808">Transferase</keyword>
<sequence>MIFPIVLAGSNPIDPSVAAQHRASDVPSHFLAGPTGLSPFQDVLGQLANLGAASVVVPHLDARLCAAQVRDISFCGQLILEPTRGGTAAAVAAGLALGGAADDGLVLLVPAQFPRRCLGALRQAIAQAEGVAKGRALVALATEAGEGTSLYGRLECASADAACPDHHPAIGFRYSGAAEAVGALRPTGAYLVRHDVLREAYMAYASRILHAVDRAAADAIRGAGKALLNVADYRTAPPTSFETALLRPLVLAGRVQVVKV</sequence>
<keyword evidence="2" id="KW-1185">Reference proteome</keyword>
<dbReference type="GO" id="GO:0016779">
    <property type="term" value="F:nucleotidyltransferase activity"/>
    <property type="evidence" value="ECO:0007669"/>
    <property type="project" value="UniProtKB-KW"/>
</dbReference>
<dbReference type="GO" id="GO:0016853">
    <property type="term" value="F:isomerase activity"/>
    <property type="evidence" value="ECO:0007669"/>
    <property type="project" value="UniProtKB-KW"/>
</dbReference>
<name>A0A0H5D2N0_9RHOB</name>
<dbReference type="STRING" id="481446.NIT7645_03255"/>
<dbReference type="RefSeq" id="WP_050673523.1">
    <property type="nucleotide sequence ID" value="NZ_CVRL01000028.1"/>
</dbReference>
<accession>A0A0H5D2N0</accession>
<protein>
    <submittedName>
        <fullName evidence="1">Mannose-1-phosphate guanylyltransferase/mannose-6-phosphate isomerase</fullName>
    </submittedName>
</protein>
<evidence type="ECO:0000313" key="1">
    <source>
        <dbReference type="EMBL" id="CRL11391.1"/>
    </source>
</evidence>
<dbReference type="Gene3D" id="3.90.550.10">
    <property type="entry name" value="Spore Coat Polysaccharide Biosynthesis Protein SpsA, Chain A"/>
    <property type="match status" value="1"/>
</dbReference>
<keyword evidence="1" id="KW-0548">Nucleotidyltransferase</keyword>
<proteinExistence type="predicted"/>
<keyword evidence="1" id="KW-0413">Isomerase</keyword>